<proteinExistence type="predicted"/>
<keyword evidence="8" id="KW-1185">Reference proteome</keyword>
<keyword evidence="4" id="KW-1278">Translocase</keyword>
<protein>
    <submittedName>
        <fullName evidence="7">Iron complex transport system ATP-binding protein</fullName>
    </submittedName>
</protein>
<dbReference type="Proteomes" id="UP000240572">
    <property type="component" value="Unassembled WGS sequence"/>
</dbReference>
<dbReference type="GO" id="GO:0016887">
    <property type="term" value="F:ATP hydrolysis activity"/>
    <property type="evidence" value="ECO:0007669"/>
    <property type="project" value="InterPro"/>
</dbReference>
<dbReference type="EMBL" id="PYGD01000001">
    <property type="protein sequence ID" value="PSK94231.1"/>
    <property type="molecule type" value="Genomic_DNA"/>
</dbReference>
<dbReference type="InterPro" id="IPR003593">
    <property type="entry name" value="AAA+_ATPase"/>
</dbReference>
<dbReference type="InterPro" id="IPR027417">
    <property type="entry name" value="P-loop_NTPase"/>
</dbReference>
<dbReference type="AlphaFoldDB" id="A0A2P8DAM8"/>
<dbReference type="RefSeq" id="WP_106520952.1">
    <property type="nucleotide sequence ID" value="NZ_PYGD01000001.1"/>
</dbReference>
<dbReference type="CDD" id="cd03214">
    <property type="entry name" value="ABC_Iron-Siderophores_B12_Hemin"/>
    <property type="match status" value="1"/>
</dbReference>
<dbReference type="GO" id="GO:0005524">
    <property type="term" value="F:ATP binding"/>
    <property type="evidence" value="ECO:0007669"/>
    <property type="project" value="UniProtKB-KW"/>
</dbReference>
<evidence type="ECO:0000256" key="1">
    <source>
        <dbReference type="ARBA" id="ARBA00022448"/>
    </source>
</evidence>
<gene>
    <name evidence="7" type="ORF">B0I18_101386</name>
</gene>
<evidence type="ECO:0000259" key="6">
    <source>
        <dbReference type="PROSITE" id="PS50893"/>
    </source>
</evidence>
<keyword evidence="1" id="KW-0813">Transport</keyword>
<evidence type="ECO:0000313" key="8">
    <source>
        <dbReference type="Proteomes" id="UP000240572"/>
    </source>
</evidence>
<evidence type="ECO:0000256" key="5">
    <source>
        <dbReference type="ARBA" id="ARBA00037066"/>
    </source>
</evidence>
<comment type="function">
    <text evidence="5">Part of the ABC transporter complex HmuTUV involved in hemin import. Responsible for energy coupling to the transport system.</text>
</comment>
<dbReference type="Pfam" id="PF00005">
    <property type="entry name" value="ABC_tran"/>
    <property type="match status" value="1"/>
</dbReference>
<dbReference type="SUPFAM" id="SSF52540">
    <property type="entry name" value="P-loop containing nucleoside triphosphate hydrolases"/>
    <property type="match status" value="1"/>
</dbReference>
<dbReference type="InterPro" id="IPR017871">
    <property type="entry name" value="ABC_transporter-like_CS"/>
</dbReference>
<sequence length="273" mass="30488">MLEVDHISYQAQGRTLLNDVSVQVRSGAFTAFMGANGAGKSTLLKIISGEVKAPAGTISWNGKKLGEWDLKELAKVRAILRQQYNMQMPFSSEDIIAMGRYPHFRHKMTSRCKTVIKEVAEYVGVEQFLKRNYLTLSGGEQQRVQLARVLAQVWDATATERLILLDEPVSALDIQYQHQVLALVKELTASGFTIVAVLHDLNLAMQYSDDILMLKKGNKVTFGTKEEALSEAHIYETFGVEAALHQAKGYPHSFITICPVWKRYHGMTASGLQ</sequence>
<dbReference type="PANTHER" id="PTHR42794">
    <property type="entry name" value="HEMIN IMPORT ATP-BINDING PROTEIN HMUV"/>
    <property type="match status" value="1"/>
</dbReference>
<accession>A0A2P8DAM8</accession>
<evidence type="ECO:0000256" key="4">
    <source>
        <dbReference type="ARBA" id="ARBA00022967"/>
    </source>
</evidence>
<evidence type="ECO:0000256" key="2">
    <source>
        <dbReference type="ARBA" id="ARBA00022741"/>
    </source>
</evidence>
<dbReference type="PANTHER" id="PTHR42794:SF1">
    <property type="entry name" value="HEMIN IMPORT ATP-BINDING PROTEIN HMUV"/>
    <property type="match status" value="1"/>
</dbReference>
<evidence type="ECO:0000313" key="7">
    <source>
        <dbReference type="EMBL" id="PSK94231.1"/>
    </source>
</evidence>
<keyword evidence="2" id="KW-0547">Nucleotide-binding</keyword>
<evidence type="ECO:0000256" key="3">
    <source>
        <dbReference type="ARBA" id="ARBA00022840"/>
    </source>
</evidence>
<dbReference type="PROSITE" id="PS50893">
    <property type="entry name" value="ABC_TRANSPORTER_2"/>
    <property type="match status" value="1"/>
</dbReference>
<dbReference type="NCBIfam" id="NF010068">
    <property type="entry name" value="PRK13548.1"/>
    <property type="match status" value="1"/>
</dbReference>
<dbReference type="Gene3D" id="3.40.50.300">
    <property type="entry name" value="P-loop containing nucleotide triphosphate hydrolases"/>
    <property type="match status" value="1"/>
</dbReference>
<dbReference type="PROSITE" id="PS00211">
    <property type="entry name" value="ABC_TRANSPORTER_1"/>
    <property type="match status" value="1"/>
</dbReference>
<feature type="domain" description="ABC transporter" evidence="6">
    <location>
        <begin position="2"/>
        <end position="241"/>
    </location>
</feature>
<dbReference type="FunFam" id="3.40.50.300:FF:000134">
    <property type="entry name" value="Iron-enterobactin ABC transporter ATP-binding protein"/>
    <property type="match status" value="1"/>
</dbReference>
<dbReference type="InterPro" id="IPR003439">
    <property type="entry name" value="ABC_transporter-like_ATP-bd"/>
</dbReference>
<organism evidence="7 8">
    <name type="scientific">Taibaiella chishuiensis</name>
    <dbReference type="NCBI Taxonomy" id="1434707"/>
    <lineage>
        <taxon>Bacteria</taxon>
        <taxon>Pseudomonadati</taxon>
        <taxon>Bacteroidota</taxon>
        <taxon>Chitinophagia</taxon>
        <taxon>Chitinophagales</taxon>
        <taxon>Chitinophagaceae</taxon>
        <taxon>Taibaiella</taxon>
    </lineage>
</organism>
<name>A0A2P8DAM8_9BACT</name>
<comment type="caution">
    <text evidence="7">The sequence shown here is derived from an EMBL/GenBank/DDBJ whole genome shotgun (WGS) entry which is preliminary data.</text>
</comment>
<keyword evidence="3 7" id="KW-0067">ATP-binding</keyword>
<dbReference type="OrthoDB" id="9806726at2"/>
<dbReference type="SMART" id="SM00382">
    <property type="entry name" value="AAA"/>
    <property type="match status" value="1"/>
</dbReference>
<reference evidence="7 8" key="1">
    <citation type="submission" date="2018-03" db="EMBL/GenBank/DDBJ databases">
        <title>Genomic Encyclopedia of Type Strains, Phase III (KMG-III): the genomes of soil and plant-associated and newly described type strains.</title>
        <authorList>
            <person name="Whitman W."/>
        </authorList>
    </citation>
    <scope>NUCLEOTIDE SEQUENCE [LARGE SCALE GENOMIC DNA]</scope>
    <source>
        <strain evidence="7 8">CGMCC 1.12700</strain>
    </source>
</reference>